<accession>A0AAN5IE84</accession>
<keyword evidence="2" id="KW-1185">Reference proteome</keyword>
<feature type="non-terminal residue" evidence="1">
    <location>
        <position position="1"/>
    </location>
</feature>
<sequence>FVNPISKIATTLSVFIRAVSPCFSCKMNNEQGIYDALRDIDKGHAEHKRQFEDWLNENKGLVGTSQYRLYVKNFQEWEKDVLEKRKGLIAQLPSAAADLSLSTSLERVKPMEFLMAMMTMSVKDQSFLKAILTAHKQVTQSNEMKQSVLASAQPVHGPAYNPSIPPPSFRSVGNNSPYGYAGRGELNAKTEWTSEPAVKRVFRPPSPVAEYKSTSLPFRDFSQ</sequence>
<proteinExistence type="predicted"/>
<evidence type="ECO:0000313" key="2">
    <source>
        <dbReference type="Proteomes" id="UP001328107"/>
    </source>
</evidence>
<organism evidence="1 2">
    <name type="scientific">Pristionchus mayeri</name>
    <dbReference type="NCBI Taxonomy" id="1317129"/>
    <lineage>
        <taxon>Eukaryota</taxon>
        <taxon>Metazoa</taxon>
        <taxon>Ecdysozoa</taxon>
        <taxon>Nematoda</taxon>
        <taxon>Chromadorea</taxon>
        <taxon>Rhabditida</taxon>
        <taxon>Rhabditina</taxon>
        <taxon>Diplogasteromorpha</taxon>
        <taxon>Diplogasteroidea</taxon>
        <taxon>Neodiplogasteridae</taxon>
        <taxon>Pristionchus</taxon>
    </lineage>
</organism>
<dbReference type="AlphaFoldDB" id="A0AAN5IE84"/>
<dbReference type="EMBL" id="BTRK01000006">
    <property type="protein sequence ID" value="GMR59311.1"/>
    <property type="molecule type" value="Genomic_DNA"/>
</dbReference>
<name>A0AAN5IE84_9BILA</name>
<comment type="caution">
    <text evidence="1">The sequence shown here is derived from an EMBL/GenBank/DDBJ whole genome shotgun (WGS) entry which is preliminary data.</text>
</comment>
<feature type="non-terminal residue" evidence="1">
    <location>
        <position position="223"/>
    </location>
</feature>
<gene>
    <name evidence="1" type="ORF">PMAYCL1PPCAC_29506</name>
</gene>
<dbReference type="Proteomes" id="UP001328107">
    <property type="component" value="Unassembled WGS sequence"/>
</dbReference>
<protein>
    <submittedName>
        <fullName evidence="1">Uncharacterized protein</fullName>
    </submittedName>
</protein>
<reference evidence="2" key="1">
    <citation type="submission" date="2022-10" db="EMBL/GenBank/DDBJ databases">
        <title>Genome assembly of Pristionchus species.</title>
        <authorList>
            <person name="Yoshida K."/>
            <person name="Sommer R.J."/>
        </authorList>
    </citation>
    <scope>NUCLEOTIDE SEQUENCE [LARGE SCALE GENOMIC DNA]</scope>
    <source>
        <strain evidence="2">RS5460</strain>
    </source>
</reference>
<evidence type="ECO:0000313" key="1">
    <source>
        <dbReference type="EMBL" id="GMR59311.1"/>
    </source>
</evidence>